<dbReference type="NCBIfam" id="TIGR01376">
    <property type="entry name" value="POMP_repeat"/>
    <property type="match status" value="1"/>
</dbReference>
<evidence type="ECO:0000313" key="9">
    <source>
        <dbReference type="Proteomes" id="UP000193719"/>
    </source>
</evidence>
<dbReference type="OrthoDB" id="2158928at2759"/>
<dbReference type="Pfam" id="PF02415">
    <property type="entry name" value="Chlam_PMP"/>
    <property type="match status" value="1"/>
</dbReference>
<sequence>MYISVDTSTLVYGFKNNYLISDSSFQNITLKSSLPAIIDSKYSNFTINNIRISNLNLFGGLFNEESNYLFNNVIMKDITTTSRYLLFFTYHNTIFNNVKFDNINCYGDSGDSSLIFFDSGEKKKLDMNEIIIQNIWSNGPLIKIKGSSSELIIQNSTIEKTTIFGPMIENNSDKSITFISNVNFMNNVNNNKGNCGSIHLNYDMNITILESSFINNNIKSNGGVICIDNINNLELNIINNTFIKNNAINGGALYLRENNENKNYDDGSIIIKNNVFKENKAENFGGAIYSEYNKMYLANVENNTFSLNNAGIMGNIGYSPKNIEKTLFNIKEFNSSINDFTSLTTKPAYINITIDTTLRSEIYTGDLFPLKFFLYDELGHLYEDKTKYYSSMTIKVLLREKYDENNEMHYKAIENICSFVNGKRIKITLLIYIITDF</sequence>
<evidence type="ECO:0000256" key="2">
    <source>
        <dbReference type="ARBA" id="ARBA00004442"/>
    </source>
</evidence>
<evidence type="ECO:0000256" key="3">
    <source>
        <dbReference type="ARBA" id="ARBA00004613"/>
    </source>
</evidence>
<dbReference type="InterPro" id="IPR003368">
    <property type="entry name" value="POMP_repeat"/>
</dbReference>
<keyword evidence="6" id="KW-0472">Membrane</keyword>
<evidence type="ECO:0000256" key="4">
    <source>
        <dbReference type="ARBA" id="ARBA00022525"/>
    </source>
</evidence>
<keyword evidence="9" id="KW-1185">Reference proteome</keyword>
<dbReference type="EMBL" id="MCFH01000059">
    <property type="protein sequence ID" value="ORX42811.1"/>
    <property type="molecule type" value="Genomic_DNA"/>
</dbReference>
<proteinExistence type="predicted"/>
<evidence type="ECO:0008006" key="10">
    <source>
        <dbReference type="Google" id="ProtNLM"/>
    </source>
</evidence>
<reference evidence="8 9" key="1">
    <citation type="submission" date="2016-08" db="EMBL/GenBank/DDBJ databases">
        <title>Genomes of anaerobic fungi encode conserved fungal cellulosomes for biomass hydrolysis.</title>
        <authorList>
            <consortium name="DOE Joint Genome Institute"/>
            <person name="Haitjema C.H."/>
            <person name="Gilmore S.P."/>
            <person name="Henske J.K."/>
            <person name="Solomon K.V."/>
            <person name="De Groot R."/>
            <person name="Kuo A."/>
            <person name="Mondo S.J."/>
            <person name="Salamov A.A."/>
            <person name="Labutti K."/>
            <person name="Zhao Z."/>
            <person name="Chiniquy J."/>
            <person name="Barry K."/>
            <person name="Brewer H.M."/>
            <person name="Purvine S.O."/>
            <person name="Wright A.T."/>
            <person name="Boxma B."/>
            <person name="Van Alen T."/>
            <person name="Hackstein J.H."/>
            <person name="Baker S.E."/>
            <person name="Grigoriev I.V."/>
            <person name="O'Malley M.A."/>
        </authorList>
    </citation>
    <scope>NUCLEOTIDE SEQUENCE [LARGE SCALE GENOMIC DNA]</scope>
    <source>
        <strain evidence="9">finn</strain>
    </source>
</reference>
<name>A0A1Y1UYS4_9FUNG</name>
<dbReference type="AlphaFoldDB" id="A0A1Y1UYS4"/>
<organism evidence="8 9">
    <name type="scientific">Piromyces finnis</name>
    <dbReference type="NCBI Taxonomy" id="1754191"/>
    <lineage>
        <taxon>Eukaryota</taxon>
        <taxon>Fungi</taxon>
        <taxon>Fungi incertae sedis</taxon>
        <taxon>Chytridiomycota</taxon>
        <taxon>Chytridiomycota incertae sedis</taxon>
        <taxon>Neocallimastigomycetes</taxon>
        <taxon>Neocallimastigales</taxon>
        <taxon>Neocallimastigaceae</taxon>
        <taxon>Piromyces</taxon>
    </lineage>
</organism>
<comment type="caution">
    <text evidence="8">The sequence shown here is derived from an EMBL/GenBank/DDBJ whole genome shotgun (WGS) entry which is preliminary data.</text>
</comment>
<dbReference type="PANTHER" id="PTHR32158">
    <property type="entry name" value="RING-TYPE DOMAIN-CONTAINING PROTEIN"/>
    <property type="match status" value="1"/>
</dbReference>
<dbReference type="GO" id="GO:0005576">
    <property type="term" value="C:extracellular region"/>
    <property type="evidence" value="ECO:0007669"/>
    <property type="project" value="UniProtKB-SubCell"/>
</dbReference>
<dbReference type="Proteomes" id="UP000193719">
    <property type="component" value="Unassembled WGS sequence"/>
</dbReference>
<keyword evidence="4" id="KW-0964">Secreted</keyword>
<reference evidence="8 9" key="2">
    <citation type="submission" date="2016-08" db="EMBL/GenBank/DDBJ databases">
        <title>Pervasive Adenine N6-methylation of Active Genes in Fungi.</title>
        <authorList>
            <consortium name="DOE Joint Genome Institute"/>
            <person name="Mondo S.J."/>
            <person name="Dannebaum R.O."/>
            <person name="Kuo R.C."/>
            <person name="Labutti K."/>
            <person name="Haridas S."/>
            <person name="Kuo A."/>
            <person name="Salamov A."/>
            <person name="Ahrendt S.R."/>
            <person name="Lipzen A."/>
            <person name="Sullivan W."/>
            <person name="Andreopoulos W.B."/>
            <person name="Clum A."/>
            <person name="Lindquist E."/>
            <person name="Daum C."/>
            <person name="Ramamoorthy G.K."/>
            <person name="Gryganskyi A."/>
            <person name="Culley D."/>
            <person name="Magnuson J.K."/>
            <person name="James T.Y."/>
            <person name="O'Malley M.A."/>
            <person name="Stajich J.E."/>
            <person name="Spatafora J.W."/>
            <person name="Visel A."/>
            <person name="Grigoriev I.V."/>
        </authorList>
    </citation>
    <scope>NUCLEOTIDE SEQUENCE [LARGE SCALE GENOMIC DNA]</scope>
    <source>
        <strain evidence="9">finn</strain>
    </source>
</reference>
<protein>
    <recommendedName>
        <fullName evidence="10">Right handed beta helix domain-containing protein</fullName>
    </recommendedName>
</protein>
<dbReference type="SUPFAM" id="SSF51126">
    <property type="entry name" value="Pectin lyase-like"/>
    <property type="match status" value="1"/>
</dbReference>
<keyword evidence="7" id="KW-0998">Cell outer membrane</keyword>
<keyword evidence="5" id="KW-0732">Signal</keyword>
<evidence type="ECO:0000256" key="1">
    <source>
        <dbReference type="ARBA" id="ARBA00004196"/>
    </source>
</evidence>
<accession>A0A1Y1UYS4</accession>
<evidence type="ECO:0000313" key="8">
    <source>
        <dbReference type="EMBL" id="ORX42811.1"/>
    </source>
</evidence>
<evidence type="ECO:0000256" key="7">
    <source>
        <dbReference type="ARBA" id="ARBA00023237"/>
    </source>
</evidence>
<dbReference type="PANTHER" id="PTHR32158:SF21">
    <property type="match status" value="1"/>
</dbReference>
<comment type="subcellular location">
    <subcellularLocation>
        <location evidence="1">Cell envelope</location>
    </subcellularLocation>
    <subcellularLocation>
        <location evidence="2">Cell outer membrane</location>
    </subcellularLocation>
    <subcellularLocation>
        <location evidence="3">Secreted</location>
    </subcellularLocation>
</comment>
<evidence type="ECO:0000256" key="6">
    <source>
        <dbReference type="ARBA" id="ARBA00023136"/>
    </source>
</evidence>
<dbReference type="InterPro" id="IPR011050">
    <property type="entry name" value="Pectin_lyase_fold/virulence"/>
</dbReference>
<gene>
    <name evidence="8" type="ORF">BCR36DRAFT_305666</name>
</gene>
<evidence type="ECO:0000256" key="5">
    <source>
        <dbReference type="ARBA" id="ARBA00022729"/>
    </source>
</evidence>